<feature type="compositionally biased region" description="Basic and acidic residues" evidence="1">
    <location>
        <begin position="48"/>
        <end position="67"/>
    </location>
</feature>
<gene>
    <name evidence="2" type="ORF">AN218_30815</name>
</gene>
<keyword evidence="3" id="KW-1185">Reference proteome</keyword>
<name>A0A1E7KQY4_9ACTN</name>
<evidence type="ECO:0000256" key="1">
    <source>
        <dbReference type="SAM" id="MobiDB-lite"/>
    </source>
</evidence>
<protein>
    <submittedName>
        <fullName evidence="2">Uncharacterized protein</fullName>
    </submittedName>
</protein>
<accession>A0A1E7KQY4</accession>
<evidence type="ECO:0000313" key="3">
    <source>
        <dbReference type="Proteomes" id="UP000176005"/>
    </source>
</evidence>
<sequence>MFPIEGPLIADATRDLAHSALPDAPVVPDEEPRVRRSRQTLARTLRSLADRIEPSRRVDPALRPHPQ</sequence>
<proteinExistence type="predicted"/>
<dbReference type="EMBL" id="LJGW01000649">
    <property type="protein sequence ID" value="OEV06271.1"/>
    <property type="molecule type" value="Genomic_DNA"/>
</dbReference>
<organism evidence="2 3">
    <name type="scientific">Streptomyces nanshensis</name>
    <dbReference type="NCBI Taxonomy" id="518642"/>
    <lineage>
        <taxon>Bacteria</taxon>
        <taxon>Bacillati</taxon>
        <taxon>Actinomycetota</taxon>
        <taxon>Actinomycetes</taxon>
        <taxon>Kitasatosporales</taxon>
        <taxon>Streptomycetaceae</taxon>
        <taxon>Streptomyces</taxon>
    </lineage>
</organism>
<reference evidence="2 3" key="1">
    <citation type="journal article" date="2016" name="Front. Microbiol.">
        <title>Comparative Genomics Analysis of Streptomyces Species Reveals Their Adaptation to the Marine Environment and Their Diversity at the Genomic Level.</title>
        <authorList>
            <person name="Tian X."/>
            <person name="Zhang Z."/>
            <person name="Yang T."/>
            <person name="Chen M."/>
            <person name="Li J."/>
            <person name="Chen F."/>
            <person name="Yang J."/>
            <person name="Li W."/>
            <person name="Zhang B."/>
            <person name="Zhang Z."/>
            <person name="Wu J."/>
            <person name="Zhang C."/>
            <person name="Long L."/>
            <person name="Xiao J."/>
        </authorList>
    </citation>
    <scope>NUCLEOTIDE SEQUENCE [LARGE SCALE GENOMIC DNA]</scope>
    <source>
        <strain evidence="2 3">SCSIO 10429</strain>
    </source>
</reference>
<dbReference type="Proteomes" id="UP000176005">
    <property type="component" value="Unassembled WGS sequence"/>
</dbReference>
<comment type="caution">
    <text evidence="2">The sequence shown here is derived from an EMBL/GenBank/DDBJ whole genome shotgun (WGS) entry which is preliminary data.</text>
</comment>
<feature type="region of interest" description="Disordered" evidence="1">
    <location>
        <begin position="45"/>
        <end position="67"/>
    </location>
</feature>
<dbReference type="AlphaFoldDB" id="A0A1E7KQY4"/>
<evidence type="ECO:0000313" key="2">
    <source>
        <dbReference type="EMBL" id="OEV06271.1"/>
    </source>
</evidence>
<dbReference type="RefSeq" id="WP_070020333.1">
    <property type="nucleotide sequence ID" value="NZ_LJGW01000649.1"/>
</dbReference>
<dbReference type="PATRIC" id="fig|518642.10.peg.920"/>